<dbReference type="GO" id="GO:0016740">
    <property type="term" value="F:transferase activity"/>
    <property type="evidence" value="ECO:0007669"/>
    <property type="project" value="UniProtKB-KW"/>
</dbReference>
<dbReference type="InterPro" id="IPR001173">
    <property type="entry name" value="Glyco_trans_2-like"/>
</dbReference>
<reference evidence="2 3" key="1">
    <citation type="submission" date="2019-11" db="EMBL/GenBank/DDBJ databases">
        <title>Spirosoma endbachense sp. nov., isolated from a natural salt meadow.</title>
        <authorList>
            <person name="Rojas J."/>
            <person name="Ambika Manirajan B."/>
            <person name="Ratering S."/>
            <person name="Suarez C."/>
            <person name="Geissler-Plaum R."/>
            <person name="Schnell S."/>
        </authorList>
    </citation>
    <scope>NUCLEOTIDE SEQUENCE [LARGE SCALE GENOMIC DNA]</scope>
    <source>
        <strain evidence="2 3">I-24</strain>
    </source>
</reference>
<proteinExistence type="predicted"/>
<dbReference type="RefSeq" id="WP_262889776.1">
    <property type="nucleotide sequence ID" value="NZ_CP045997.1"/>
</dbReference>
<evidence type="ECO:0000313" key="3">
    <source>
        <dbReference type="Proteomes" id="UP000464577"/>
    </source>
</evidence>
<dbReference type="KEGG" id="senf:GJR95_09750"/>
<accession>A0A6P1VUH1</accession>
<dbReference type="PANTHER" id="PTHR43685:SF2">
    <property type="entry name" value="GLYCOSYLTRANSFERASE 2-LIKE DOMAIN-CONTAINING PROTEIN"/>
    <property type="match status" value="1"/>
</dbReference>
<feature type="domain" description="Glycosyltransferase 2-like" evidence="1">
    <location>
        <begin position="4"/>
        <end position="175"/>
    </location>
</feature>
<dbReference type="AlphaFoldDB" id="A0A6P1VUH1"/>
<name>A0A6P1VUH1_9BACT</name>
<protein>
    <submittedName>
        <fullName evidence="2">Glycosyltransferase</fullName>
    </submittedName>
</protein>
<gene>
    <name evidence="2" type="ORF">GJR95_09750</name>
</gene>
<dbReference type="CDD" id="cd00761">
    <property type="entry name" value="Glyco_tranf_GTA_type"/>
    <property type="match status" value="1"/>
</dbReference>
<dbReference type="Gene3D" id="3.90.550.10">
    <property type="entry name" value="Spore Coat Polysaccharide Biosynthesis Protein SpsA, Chain A"/>
    <property type="match status" value="1"/>
</dbReference>
<evidence type="ECO:0000259" key="1">
    <source>
        <dbReference type="Pfam" id="PF00535"/>
    </source>
</evidence>
<dbReference type="Pfam" id="PF00535">
    <property type="entry name" value="Glycos_transf_2"/>
    <property type="match status" value="1"/>
</dbReference>
<keyword evidence="2" id="KW-0808">Transferase</keyword>
<dbReference type="InterPro" id="IPR029044">
    <property type="entry name" value="Nucleotide-diphossugar_trans"/>
</dbReference>
<keyword evidence="3" id="KW-1185">Reference proteome</keyword>
<dbReference type="Proteomes" id="UP000464577">
    <property type="component" value="Chromosome"/>
</dbReference>
<organism evidence="2 3">
    <name type="scientific">Spirosoma endbachense</name>
    <dbReference type="NCBI Taxonomy" id="2666025"/>
    <lineage>
        <taxon>Bacteria</taxon>
        <taxon>Pseudomonadati</taxon>
        <taxon>Bacteroidota</taxon>
        <taxon>Cytophagia</taxon>
        <taxon>Cytophagales</taxon>
        <taxon>Cytophagaceae</taxon>
        <taxon>Spirosoma</taxon>
    </lineage>
</organism>
<dbReference type="SUPFAM" id="SSF53448">
    <property type="entry name" value="Nucleotide-diphospho-sugar transferases"/>
    <property type="match status" value="1"/>
</dbReference>
<sequence length="332" mass="37947">MSFSIITCSYNPDMKVFERLVTAIDQLITNGAFLFEWIIVDNNSKKAIGDIEFIREAIADHENYRVINESNPGLTNARITGIENSSNKWIVFFDDDNEPTEDYLINVYNLIIKYPFVKCWGPGRVNVTLLDPYVPSWIASRKDMFQEKHISEVIFSNEKIWSICHPAGTGMVIEKKILAGYIESVQKGCYTLTDRLGKLLSSGGDTQIVFHAVRLGMYVGLAPDLAINHNIEPRKSTFKYLKRQIYAGCKSFMKAHNEVFADNKYELVYKDNLGVAKRIIRWIMNNYNQINKPLVALEFCGLLGSLHSPYFVVNRNPPLLLRVLIYVLIGDK</sequence>
<evidence type="ECO:0000313" key="2">
    <source>
        <dbReference type="EMBL" id="QHV95279.1"/>
    </source>
</evidence>
<dbReference type="PANTHER" id="PTHR43685">
    <property type="entry name" value="GLYCOSYLTRANSFERASE"/>
    <property type="match status" value="1"/>
</dbReference>
<dbReference type="EMBL" id="CP045997">
    <property type="protein sequence ID" value="QHV95279.1"/>
    <property type="molecule type" value="Genomic_DNA"/>
</dbReference>
<dbReference type="InterPro" id="IPR050834">
    <property type="entry name" value="Glycosyltransf_2"/>
</dbReference>